<dbReference type="Proteomes" id="UP001605036">
    <property type="component" value="Unassembled WGS sequence"/>
</dbReference>
<evidence type="ECO:0000313" key="1">
    <source>
        <dbReference type="EMBL" id="KAL2650900.1"/>
    </source>
</evidence>
<dbReference type="AlphaFoldDB" id="A0ABD1ZIZ7"/>
<comment type="caution">
    <text evidence="1">The sequence shown here is derived from an EMBL/GenBank/DDBJ whole genome shotgun (WGS) entry which is preliminary data.</text>
</comment>
<reference evidence="1 2" key="1">
    <citation type="submission" date="2024-09" db="EMBL/GenBank/DDBJ databases">
        <title>Chromosome-scale assembly of Riccia fluitans.</title>
        <authorList>
            <person name="Paukszto L."/>
            <person name="Sawicki J."/>
            <person name="Karawczyk K."/>
            <person name="Piernik-Szablinska J."/>
            <person name="Szczecinska M."/>
            <person name="Mazdziarz M."/>
        </authorList>
    </citation>
    <scope>NUCLEOTIDE SEQUENCE [LARGE SCALE GENOMIC DNA]</scope>
    <source>
        <strain evidence="1">Rf_01</strain>
        <tissue evidence="1">Aerial parts of the thallus</tissue>
    </source>
</reference>
<organism evidence="1 2">
    <name type="scientific">Riccia fluitans</name>
    <dbReference type="NCBI Taxonomy" id="41844"/>
    <lineage>
        <taxon>Eukaryota</taxon>
        <taxon>Viridiplantae</taxon>
        <taxon>Streptophyta</taxon>
        <taxon>Embryophyta</taxon>
        <taxon>Marchantiophyta</taxon>
        <taxon>Marchantiopsida</taxon>
        <taxon>Marchantiidae</taxon>
        <taxon>Marchantiales</taxon>
        <taxon>Ricciaceae</taxon>
        <taxon>Riccia</taxon>
    </lineage>
</organism>
<accession>A0ABD1ZIZ7</accession>
<keyword evidence="2" id="KW-1185">Reference proteome</keyword>
<dbReference type="EMBL" id="JBHFFA010000001">
    <property type="protein sequence ID" value="KAL2650900.1"/>
    <property type="molecule type" value="Genomic_DNA"/>
</dbReference>
<protein>
    <submittedName>
        <fullName evidence="1">Uncharacterized protein</fullName>
    </submittedName>
</protein>
<name>A0ABD1ZIZ7_9MARC</name>
<sequence length="151" mass="17255">MSNKIRVKLGYHRMAPVTTKLAIANNTLVWPVGVLTSVSVVVEGVHLIISFEVIEMDDPDYEDQFLDDQPWVILVAKVNLVPLTDKEKQHELRKYLKSIKRKTKLGAPPQIPAYLETSMNFREDQFRVLGTPWQIVETPAKQSIHGKDIIH</sequence>
<proteinExistence type="predicted"/>
<evidence type="ECO:0000313" key="2">
    <source>
        <dbReference type="Proteomes" id="UP001605036"/>
    </source>
</evidence>
<gene>
    <name evidence="1" type="ORF">R1flu_019028</name>
</gene>